<dbReference type="PANTHER" id="PTHR43740">
    <property type="entry name" value="LEUCYL-TRNA SYNTHETASE"/>
    <property type="match status" value="1"/>
</dbReference>
<dbReference type="Pfam" id="PF00133">
    <property type="entry name" value="tRNA-synt_1"/>
    <property type="match status" value="2"/>
</dbReference>
<dbReference type="SUPFAM" id="SSF50677">
    <property type="entry name" value="ValRS/IleRS/LeuRS editing domain"/>
    <property type="match status" value="1"/>
</dbReference>
<evidence type="ECO:0000256" key="5">
    <source>
        <dbReference type="ARBA" id="ARBA00022840"/>
    </source>
</evidence>
<dbReference type="GO" id="GO:0006429">
    <property type="term" value="P:leucyl-tRNA aminoacylation"/>
    <property type="evidence" value="ECO:0007669"/>
    <property type="project" value="UniProtKB-UniRule"/>
</dbReference>
<feature type="domain" description="Aminoacyl-tRNA synthetase class Ia" evidence="11">
    <location>
        <begin position="431"/>
        <end position="481"/>
    </location>
</feature>
<dbReference type="InterPro" id="IPR025709">
    <property type="entry name" value="Leu_tRNA-synth_edit"/>
</dbReference>
<evidence type="ECO:0000313" key="16">
    <source>
        <dbReference type="Proteomes" id="UP000176583"/>
    </source>
</evidence>
<feature type="binding site" evidence="9">
    <location>
        <position position="635"/>
    </location>
    <ligand>
        <name>ATP</name>
        <dbReference type="ChEBI" id="CHEBI:30616"/>
    </ligand>
</feature>
<feature type="domain" description="Leucyl-tRNA synthetase editing" evidence="14">
    <location>
        <begin position="220"/>
        <end position="428"/>
    </location>
</feature>
<feature type="domain" description="Aminoacyl-tRNA synthetase class Ia" evidence="11">
    <location>
        <begin position="572"/>
        <end position="660"/>
    </location>
</feature>
<keyword evidence="5 9" id="KW-0067">ATP-binding</keyword>
<evidence type="ECO:0000313" key="15">
    <source>
        <dbReference type="EMBL" id="OGC44984.1"/>
    </source>
</evidence>
<comment type="caution">
    <text evidence="9">Lacks conserved residue(s) required for the propagation of feature annotation.</text>
</comment>
<reference evidence="15 16" key="1">
    <citation type="journal article" date="2016" name="Nat. Commun.">
        <title>Thousands of microbial genomes shed light on interconnected biogeochemical processes in an aquifer system.</title>
        <authorList>
            <person name="Anantharaman K."/>
            <person name="Brown C.T."/>
            <person name="Hug L.A."/>
            <person name="Sharon I."/>
            <person name="Castelle C.J."/>
            <person name="Probst A.J."/>
            <person name="Thomas B.C."/>
            <person name="Singh A."/>
            <person name="Wilkins M.J."/>
            <person name="Karaoz U."/>
            <person name="Brodie E.L."/>
            <person name="Williams K.H."/>
            <person name="Hubbard S.S."/>
            <person name="Banfield J.F."/>
        </authorList>
    </citation>
    <scope>NUCLEOTIDE SEQUENCE [LARGE SCALE GENOMIC DNA]</scope>
</reference>
<dbReference type="InterPro" id="IPR015413">
    <property type="entry name" value="Methionyl/Leucyl_tRNA_Synth"/>
</dbReference>
<gene>
    <name evidence="9" type="primary">leuS</name>
    <name evidence="15" type="ORF">A2V54_02705</name>
</gene>
<dbReference type="STRING" id="1802613.A2V54_02705"/>
<dbReference type="Pfam" id="PF08264">
    <property type="entry name" value="Anticodon_1"/>
    <property type="match status" value="1"/>
</dbReference>
<keyword evidence="7 9" id="KW-0030">Aminoacyl-tRNA synthetase</keyword>
<evidence type="ECO:0000256" key="3">
    <source>
        <dbReference type="ARBA" id="ARBA00022598"/>
    </source>
</evidence>
<sequence length="857" mass="99256">MSFDHSKIEPKWQKYWEKEKLYRAEDFAKNPKQYILIEFPYPSGERLHVGHGRSYCCLDTVARLRRMQGNNVLFPIGWDAFGLPAENYAIKTGIHPSITTKENIANAKKQAQSWGLSFDWEREINTTDPDYYKWTQWIFLQLYKKGLAYRAEIPVNWCPKDKINLADEEVIAGRCERCGTPVTRRTQSQWMLKITAYADRLIDDLESVNYREDIKAQQINWIGRSEGAIIKFEILNPKSETNSKRLEIRKEAVEDRYLRRAEAKFEIPVFTTRADTLYGATFLVLSPEMGRNYLEKLPSEKRKEVEDYILKSLSKSELQRQEELKEKTGVFTGVYAQHPLTGEKLPVWVADFVLSGYGTGAIMAVPAHDQKDFEFARKYDLPRKEVIKNEKESKFPNEAFERGGTLINSAQFDGLQSKDAIDKITQFLVQKKSAEKTVDYKLRDWVFSRQHYWGEPIPIVYCRNCWEEKSEKQKKEAREGYEFSKIDGKEYAVVPVSEADLPVKLPYVENYKPTETGASPLAGIKKWVETPCPICNSQSIRETDTMPNWAGSSWYYLRYPDPKNDKKFADPDKLKYWMPVDWYNGGMEHTTLHLLYSRFWYKVLSDLGLVPTREPYARRTSHGVVLGPDGQKMSKSRGNVVNPDEVVAEFGADTFRMYEAFMGPFDQTIAWDPKGVLGVRRFLDKVWKSHQEIIGNKQPATSNELQRRLHRLIKKVEEDALNLKFNTAVAEMMKFINEVSSSEYRVAREDWKLFLKVLAPYAPHLAEELWHGLGEGESIHRQSWPQYDPKMIVEEKVTIVVQVDGKMRGKLELPAGTREVSVTELAADLDSVKPHFYGKKVAKTIFIPDNLINFVTN</sequence>
<dbReference type="InterPro" id="IPR002302">
    <property type="entry name" value="Leu-tRNA-ligase"/>
</dbReference>
<evidence type="ECO:0000256" key="4">
    <source>
        <dbReference type="ARBA" id="ARBA00022741"/>
    </source>
</evidence>
<dbReference type="FunFam" id="3.40.50.620:FF:000003">
    <property type="entry name" value="Leucine--tRNA ligase"/>
    <property type="match status" value="1"/>
</dbReference>
<dbReference type="Proteomes" id="UP000176583">
    <property type="component" value="Unassembled WGS sequence"/>
</dbReference>
<dbReference type="InterPro" id="IPR013155">
    <property type="entry name" value="M/V/L/I-tRNA-synth_anticd-bd"/>
</dbReference>
<comment type="subcellular location">
    <subcellularLocation>
        <location evidence="9">Cytoplasm</location>
    </subcellularLocation>
</comment>
<dbReference type="CDD" id="cd07958">
    <property type="entry name" value="Anticodon_Ia_Leu_BEm"/>
    <property type="match status" value="1"/>
</dbReference>
<dbReference type="Gene3D" id="3.10.20.590">
    <property type="match status" value="1"/>
</dbReference>
<evidence type="ECO:0000259" key="11">
    <source>
        <dbReference type="Pfam" id="PF00133"/>
    </source>
</evidence>
<organism evidence="15 16">
    <name type="scientific">candidate division WWE3 bacterium RBG_19FT_COMBO_53_11</name>
    <dbReference type="NCBI Taxonomy" id="1802613"/>
    <lineage>
        <taxon>Bacteria</taxon>
        <taxon>Katanobacteria</taxon>
    </lineage>
</organism>
<evidence type="ECO:0000256" key="8">
    <source>
        <dbReference type="ARBA" id="ARBA00047469"/>
    </source>
</evidence>
<dbReference type="SUPFAM" id="SSF47323">
    <property type="entry name" value="Anticodon-binding domain of a subclass of class I aminoacyl-tRNA synthetases"/>
    <property type="match status" value="1"/>
</dbReference>
<keyword evidence="2 9" id="KW-0963">Cytoplasm</keyword>
<dbReference type="GO" id="GO:0005829">
    <property type="term" value="C:cytosol"/>
    <property type="evidence" value="ECO:0007669"/>
    <property type="project" value="TreeGrafter"/>
</dbReference>
<dbReference type="GO" id="GO:0004823">
    <property type="term" value="F:leucine-tRNA ligase activity"/>
    <property type="evidence" value="ECO:0007669"/>
    <property type="project" value="UniProtKB-UniRule"/>
</dbReference>
<dbReference type="Gene3D" id="1.10.730.10">
    <property type="entry name" value="Isoleucyl-tRNA Synthetase, Domain 1"/>
    <property type="match status" value="1"/>
</dbReference>
<dbReference type="AlphaFoldDB" id="A0A1F4UJ51"/>
<dbReference type="SUPFAM" id="SSF52374">
    <property type="entry name" value="Nucleotidylyl transferase"/>
    <property type="match status" value="1"/>
</dbReference>
<evidence type="ECO:0000256" key="2">
    <source>
        <dbReference type="ARBA" id="ARBA00022490"/>
    </source>
</evidence>
<dbReference type="EMBL" id="MEUW01000001">
    <property type="protein sequence ID" value="OGC44984.1"/>
    <property type="molecule type" value="Genomic_DNA"/>
</dbReference>
<evidence type="ECO:0000259" key="14">
    <source>
        <dbReference type="Pfam" id="PF13603"/>
    </source>
</evidence>
<protein>
    <recommendedName>
        <fullName evidence="9">Leucine--tRNA ligase</fullName>
        <ecNumber evidence="9">6.1.1.4</ecNumber>
    </recommendedName>
    <alternativeName>
        <fullName evidence="9">Leucyl-tRNA synthetase</fullName>
        <shortName evidence="9">LeuRS</shortName>
    </alternativeName>
</protein>
<dbReference type="PANTHER" id="PTHR43740:SF2">
    <property type="entry name" value="LEUCINE--TRNA LIGASE, MITOCHONDRIAL"/>
    <property type="match status" value="1"/>
</dbReference>
<keyword evidence="3 9" id="KW-0436">Ligase</keyword>
<dbReference type="InterPro" id="IPR001412">
    <property type="entry name" value="aa-tRNA-synth_I_CS"/>
</dbReference>
<comment type="catalytic activity">
    <reaction evidence="8 9">
        <text>tRNA(Leu) + L-leucine + ATP = L-leucyl-tRNA(Leu) + AMP + diphosphate</text>
        <dbReference type="Rhea" id="RHEA:11688"/>
        <dbReference type="Rhea" id="RHEA-COMP:9613"/>
        <dbReference type="Rhea" id="RHEA-COMP:9622"/>
        <dbReference type="ChEBI" id="CHEBI:30616"/>
        <dbReference type="ChEBI" id="CHEBI:33019"/>
        <dbReference type="ChEBI" id="CHEBI:57427"/>
        <dbReference type="ChEBI" id="CHEBI:78442"/>
        <dbReference type="ChEBI" id="CHEBI:78494"/>
        <dbReference type="ChEBI" id="CHEBI:456215"/>
        <dbReference type="EC" id="6.1.1.4"/>
    </reaction>
</comment>
<feature type="domain" description="Methionyl/Leucyl tRNA synthetase" evidence="13">
    <location>
        <begin position="37"/>
        <end position="188"/>
    </location>
</feature>
<evidence type="ECO:0000256" key="7">
    <source>
        <dbReference type="ARBA" id="ARBA00023146"/>
    </source>
</evidence>
<dbReference type="GO" id="GO:0005524">
    <property type="term" value="F:ATP binding"/>
    <property type="evidence" value="ECO:0007669"/>
    <property type="project" value="UniProtKB-UniRule"/>
</dbReference>
<evidence type="ECO:0000259" key="12">
    <source>
        <dbReference type="Pfam" id="PF08264"/>
    </source>
</evidence>
<comment type="caution">
    <text evidence="15">The sequence shown here is derived from an EMBL/GenBank/DDBJ whole genome shotgun (WGS) entry which is preliminary data.</text>
</comment>
<dbReference type="PRINTS" id="PR00985">
    <property type="entry name" value="TRNASYNTHLEU"/>
</dbReference>
<keyword evidence="6 9" id="KW-0648">Protein biosynthesis</keyword>
<dbReference type="Pfam" id="PF13603">
    <property type="entry name" value="tRNA-synt_1_2"/>
    <property type="match status" value="1"/>
</dbReference>
<dbReference type="FunFam" id="1.10.730.10:FF:000002">
    <property type="entry name" value="Leucine--tRNA ligase"/>
    <property type="match status" value="1"/>
</dbReference>
<evidence type="ECO:0000256" key="9">
    <source>
        <dbReference type="HAMAP-Rule" id="MF_00049"/>
    </source>
</evidence>
<dbReference type="NCBIfam" id="TIGR00396">
    <property type="entry name" value="leuS_bact"/>
    <property type="match status" value="1"/>
</dbReference>
<dbReference type="InterPro" id="IPR009080">
    <property type="entry name" value="tRNAsynth_Ia_anticodon-bd"/>
</dbReference>
<dbReference type="Pfam" id="PF09334">
    <property type="entry name" value="tRNA-synt_1g"/>
    <property type="match status" value="1"/>
</dbReference>
<evidence type="ECO:0000256" key="10">
    <source>
        <dbReference type="RuleBase" id="RU363035"/>
    </source>
</evidence>
<dbReference type="Gene3D" id="3.40.50.620">
    <property type="entry name" value="HUPs"/>
    <property type="match status" value="2"/>
</dbReference>
<dbReference type="PROSITE" id="PS00178">
    <property type="entry name" value="AA_TRNA_LIGASE_I"/>
    <property type="match status" value="1"/>
</dbReference>
<evidence type="ECO:0000256" key="6">
    <source>
        <dbReference type="ARBA" id="ARBA00022917"/>
    </source>
</evidence>
<feature type="domain" description="Methionyl/Valyl/Leucyl/Isoleucyl-tRNA synthetase anticodon-binding" evidence="12">
    <location>
        <begin position="706"/>
        <end position="818"/>
    </location>
</feature>
<evidence type="ECO:0000259" key="13">
    <source>
        <dbReference type="Pfam" id="PF09334"/>
    </source>
</evidence>
<feature type="short sequence motif" description="'KMSKS' region" evidence="9">
    <location>
        <begin position="632"/>
        <end position="636"/>
    </location>
</feature>
<evidence type="ECO:0000256" key="1">
    <source>
        <dbReference type="ARBA" id="ARBA00005594"/>
    </source>
</evidence>
<dbReference type="GO" id="GO:0002161">
    <property type="term" value="F:aminoacyl-tRNA deacylase activity"/>
    <property type="evidence" value="ECO:0007669"/>
    <property type="project" value="InterPro"/>
</dbReference>
<dbReference type="HAMAP" id="MF_00049_B">
    <property type="entry name" value="Leu_tRNA_synth_B"/>
    <property type="match status" value="1"/>
</dbReference>
<keyword evidence="4 9" id="KW-0547">Nucleotide-binding</keyword>
<proteinExistence type="inferred from homology"/>
<dbReference type="InterPro" id="IPR014729">
    <property type="entry name" value="Rossmann-like_a/b/a_fold"/>
</dbReference>
<dbReference type="EC" id="6.1.1.4" evidence="9"/>
<comment type="similarity">
    <text evidence="1 9 10">Belongs to the class-I aminoacyl-tRNA synthetase family.</text>
</comment>
<name>A0A1F4UJ51_UNCKA</name>
<accession>A0A1F4UJ51</accession>
<dbReference type="InterPro" id="IPR002300">
    <property type="entry name" value="aa-tRNA-synth_Ia"/>
</dbReference>
<dbReference type="InterPro" id="IPR009008">
    <property type="entry name" value="Val/Leu/Ile-tRNA-synth_edit"/>
</dbReference>